<dbReference type="PRINTS" id="PR00614">
    <property type="entry name" value="NIHGNASESMLL"/>
</dbReference>
<dbReference type="NCBIfam" id="TIGR00391">
    <property type="entry name" value="hydA"/>
    <property type="match status" value="1"/>
</dbReference>
<evidence type="ECO:0000256" key="2">
    <source>
        <dbReference type="ARBA" id="ARBA00004196"/>
    </source>
</evidence>
<dbReference type="PIRSF" id="PIRSF000310">
    <property type="entry name" value="NiFe_hyd_ssu"/>
    <property type="match status" value="1"/>
</dbReference>
<dbReference type="Pfam" id="PF14720">
    <property type="entry name" value="NiFe_hyd_SSU_C"/>
    <property type="match status" value="1"/>
</dbReference>
<evidence type="ECO:0000313" key="13">
    <source>
        <dbReference type="EMBL" id="WWX24574.1"/>
    </source>
</evidence>
<sequence>MTTQLTRRNFVGLCAGSTAALGLSLFKNPEFERLFAAGLNEVPVIWFQGSGCNGCSVSALNGFPVTIQDLLLSEVVTGSHVSLRFHNTVMAAQGDLAMQALYDTETGPFALIVEGGIPLKDGGIYCEVGEKDGHGIPMTETIERLGKKAIATIALGTCASSGGISASPPNPGEVVGVAEFYKQKGITTPVINITGCPPHPDWLVVPLAQVLMDGPESVEVDEDLRPKTIYSKLIHDQCPRRGQFDAGKFAEKFGDPDCLFKLGCKGPICHADCNDRLWNNKTRWCIEAGAPCIGCAEMAFPSGLGPIHEPMDITEDKIGDKAALGLAGATLATMGVLAVTKNKSGNAGH</sequence>
<comment type="subcellular location">
    <subcellularLocation>
        <location evidence="2">Cell envelope</location>
    </subcellularLocation>
</comment>
<feature type="domain" description="Cytochrome-c3 hydrogenase C-terminal" evidence="12">
    <location>
        <begin position="230"/>
        <end position="305"/>
    </location>
</feature>
<evidence type="ECO:0000256" key="9">
    <source>
        <dbReference type="ARBA" id="ARBA00023004"/>
    </source>
</evidence>
<gene>
    <name evidence="13" type="ORF">V8247_04700</name>
</gene>
<evidence type="ECO:0000256" key="1">
    <source>
        <dbReference type="ARBA" id="ARBA00001966"/>
    </source>
</evidence>
<dbReference type="PROSITE" id="PS51318">
    <property type="entry name" value="TAT"/>
    <property type="match status" value="1"/>
</dbReference>
<accession>A0ABZ2J4I9</accession>
<dbReference type="InterPro" id="IPR001821">
    <property type="entry name" value="NiFe_hydrogenase_ssu"/>
</dbReference>
<evidence type="ECO:0000256" key="7">
    <source>
        <dbReference type="ARBA" id="ARBA00022729"/>
    </source>
</evidence>
<keyword evidence="14" id="KW-1185">Reference proteome</keyword>
<evidence type="ECO:0000256" key="6">
    <source>
        <dbReference type="ARBA" id="ARBA00022723"/>
    </source>
</evidence>
<organism evidence="13 14">
    <name type="scientific">Candidatus Dehalogenimonas loeffleri</name>
    <dbReference type="NCBI Taxonomy" id="3127115"/>
    <lineage>
        <taxon>Bacteria</taxon>
        <taxon>Bacillati</taxon>
        <taxon>Chloroflexota</taxon>
        <taxon>Dehalococcoidia</taxon>
        <taxon>Dehalococcoidales</taxon>
        <taxon>Dehalococcoidaceae</taxon>
        <taxon>Dehalogenimonas</taxon>
    </lineage>
</organism>
<evidence type="ECO:0000259" key="11">
    <source>
        <dbReference type="Pfam" id="PF01058"/>
    </source>
</evidence>
<protein>
    <submittedName>
        <fullName evidence="13">Hydrogenase small subunit</fullName>
    </submittedName>
</protein>
<dbReference type="Pfam" id="PF01058">
    <property type="entry name" value="Oxidored_q6"/>
    <property type="match status" value="1"/>
</dbReference>
<dbReference type="InterPro" id="IPR027394">
    <property type="entry name" value="Cytochrome-c3_hydrogenase_C"/>
</dbReference>
<evidence type="ECO:0000313" key="14">
    <source>
        <dbReference type="Proteomes" id="UP001375370"/>
    </source>
</evidence>
<proteinExistence type="inferred from homology"/>
<dbReference type="EMBL" id="CP146612">
    <property type="protein sequence ID" value="WWX24574.1"/>
    <property type="molecule type" value="Genomic_DNA"/>
</dbReference>
<keyword evidence="8" id="KW-0560">Oxidoreductase</keyword>
<comment type="subunit">
    <text evidence="4">Heterodimer of a large and a small subunit.</text>
</comment>
<dbReference type="Gene3D" id="4.10.480.10">
    <property type="entry name" value="Cytochrome-c3 hydrogenase, C-terminal domain"/>
    <property type="match status" value="1"/>
</dbReference>
<dbReference type="SUPFAM" id="SSF56770">
    <property type="entry name" value="HydA/Nqo6-like"/>
    <property type="match status" value="1"/>
</dbReference>
<dbReference type="Gene3D" id="3.40.50.700">
    <property type="entry name" value="NADH:ubiquinone oxidoreductase-like, 20kDa subunit"/>
    <property type="match status" value="1"/>
</dbReference>
<comment type="similarity">
    <text evidence="3">Belongs to the [NiFe]/[NiFeSe] hydrogenase small subunit family.</text>
</comment>
<dbReference type="InterPro" id="IPR006311">
    <property type="entry name" value="TAT_signal"/>
</dbReference>
<dbReference type="PANTHER" id="PTHR30013:SF5">
    <property type="entry name" value="HYDROGENASE SMALL SUBUNIT"/>
    <property type="match status" value="1"/>
</dbReference>
<evidence type="ECO:0000256" key="4">
    <source>
        <dbReference type="ARBA" id="ARBA00011771"/>
    </source>
</evidence>
<keyword evidence="6" id="KW-0479">Metal-binding</keyword>
<dbReference type="RefSeq" id="WP_338736684.1">
    <property type="nucleotide sequence ID" value="NZ_CP146612.1"/>
</dbReference>
<dbReference type="InterPro" id="IPR037024">
    <property type="entry name" value="NiFe_Hase_small_N_sf"/>
</dbReference>
<keyword evidence="5" id="KW-0004">4Fe-4S</keyword>
<dbReference type="PANTHER" id="PTHR30013">
    <property type="entry name" value="NIFE / NIFESE HYDROGENASE SMALL SUBUNIT FAMILY MEMBER"/>
    <property type="match status" value="1"/>
</dbReference>
<feature type="domain" description="NADH:ubiquinone oxidoreductase-like 20kDa subunit" evidence="11">
    <location>
        <begin position="52"/>
        <end position="205"/>
    </location>
</feature>
<comment type="cofactor">
    <cofactor evidence="1">
        <name>[4Fe-4S] cluster</name>
        <dbReference type="ChEBI" id="CHEBI:49883"/>
    </cofactor>
</comment>
<evidence type="ECO:0000256" key="8">
    <source>
        <dbReference type="ARBA" id="ARBA00023002"/>
    </source>
</evidence>
<evidence type="ECO:0000259" key="12">
    <source>
        <dbReference type="Pfam" id="PF14720"/>
    </source>
</evidence>
<keyword evidence="9" id="KW-0408">Iron</keyword>
<keyword evidence="7" id="KW-0732">Signal</keyword>
<evidence type="ECO:0000256" key="10">
    <source>
        <dbReference type="ARBA" id="ARBA00023014"/>
    </source>
</evidence>
<dbReference type="InterPro" id="IPR037148">
    <property type="entry name" value="NiFe-Hase_small_C_sf"/>
</dbReference>
<dbReference type="Proteomes" id="UP001375370">
    <property type="component" value="Chromosome"/>
</dbReference>
<name>A0ABZ2J4I9_9CHLR</name>
<dbReference type="InterPro" id="IPR006137">
    <property type="entry name" value="NADH_UbQ_OxRdtase-like_20kDa"/>
</dbReference>
<evidence type="ECO:0000256" key="5">
    <source>
        <dbReference type="ARBA" id="ARBA00022485"/>
    </source>
</evidence>
<evidence type="ECO:0000256" key="3">
    <source>
        <dbReference type="ARBA" id="ARBA00006605"/>
    </source>
</evidence>
<reference evidence="13 14" key="1">
    <citation type="submission" date="2024-03" db="EMBL/GenBank/DDBJ databases">
        <title>A Dehalogenimonas Isolated from Estuarine Sediments Dihaloeliminates Chlorinated Alkanes.</title>
        <authorList>
            <person name="Yang Y."/>
            <person name="Wang H."/>
        </authorList>
    </citation>
    <scope>NUCLEOTIDE SEQUENCE [LARGE SCALE GENOMIC DNA]</scope>
    <source>
        <strain evidence="13 14">W</strain>
    </source>
</reference>
<keyword evidence="10" id="KW-0411">Iron-sulfur</keyword>